<organism evidence="8">
    <name type="scientific">Solanum chacoense</name>
    <name type="common">Chaco potato</name>
    <dbReference type="NCBI Taxonomy" id="4108"/>
    <lineage>
        <taxon>Eukaryota</taxon>
        <taxon>Viridiplantae</taxon>
        <taxon>Streptophyta</taxon>
        <taxon>Embryophyta</taxon>
        <taxon>Tracheophyta</taxon>
        <taxon>Spermatophyta</taxon>
        <taxon>Magnoliopsida</taxon>
        <taxon>eudicotyledons</taxon>
        <taxon>Gunneridae</taxon>
        <taxon>Pentapetalae</taxon>
        <taxon>asterids</taxon>
        <taxon>lamiids</taxon>
        <taxon>Solanales</taxon>
        <taxon>Solanaceae</taxon>
        <taxon>Solanoideae</taxon>
        <taxon>Solaneae</taxon>
        <taxon>Solanum</taxon>
    </lineage>
</organism>
<dbReference type="AlphaFoldDB" id="A0A0V0H886"/>
<name>A0A0V0H886_SOLCH</name>
<keyword evidence="2" id="KW-0805">Transcription regulation</keyword>
<feature type="domain" description="WRKY" evidence="7">
    <location>
        <begin position="52"/>
        <end position="105"/>
    </location>
</feature>
<feature type="region of interest" description="Disordered" evidence="6">
    <location>
        <begin position="1"/>
        <end position="34"/>
    </location>
</feature>
<reference evidence="8" key="1">
    <citation type="submission" date="2015-12" db="EMBL/GenBank/DDBJ databases">
        <title>Gene expression during late stages of embryo sac development: a critical building block for successful pollen-pistil interactions.</title>
        <authorList>
            <person name="Liu Y."/>
            <person name="Joly V."/>
            <person name="Sabar M."/>
            <person name="Matton D.P."/>
        </authorList>
    </citation>
    <scope>NUCLEOTIDE SEQUENCE</scope>
</reference>
<dbReference type="GO" id="GO:0005634">
    <property type="term" value="C:nucleus"/>
    <property type="evidence" value="ECO:0007669"/>
    <property type="project" value="UniProtKB-SubCell"/>
</dbReference>
<evidence type="ECO:0000313" key="8">
    <source>
        <dbReference type="EMBL" id="JAP15707.1"/>
    </source>
</evidence>
<evidence type="ECO:0000256" key="5">
    <source>
        <dbReference type="ARBA" id="ARBA00023242"/>
    </source>
</evidence>
<evidence type="ECO:0000259" key="7">
    <source>
        <dbReference type="PROSITE" id="PS50811"/>
    </source>
</evidence>
<accession>A0A0V0H886</accession>
<keyword evidence="4" id="KW-0804">Transcription</keyword>
<proteinExistence type="predicted"/>
<evidence type="ECO:0000256" key="3">
    <source>
        <dbReference type="ARBA" id="ARBA00023125"/>
    </source>
</evidence>
<dbReference type="GO" id="GO:0003700">
    <property type="term" value="F:DNA-binding transcription factor activity"/>
    <property type="evidence" value="ECO:0007669"/>
    <property type="project" value="InterPro"/>
</dbReference>
<dbReference type="Gene3D" id="2.20.25.80">
    <property type="entry name" value="WRKY domain"/>
    <property type="match status" value="1"/>
</dbReference>
<dbReference type="InterPro" id="IPR036576">
    <property type="entry name" value="WRKY_dom_sf"/>
</dbReference>
<evidence type="ECO:0000256" key="6">
    <source>
        <dbReference type="SAM" id="MobiDB-lite"/>
    </source>
</evidence>
<keyword evidence="5" id="KW-0539">Nucleus</keyword>
<dbReference type="PROSITE" id="PS50811">
    <property type="entry name" value="WRKY"/>
    <property type="match status" value="1"/>
</dbReference>
<dbReference type="GO" id="GO:0000976">
    <property type="term" value="F:transcription cis-regulatory region binding"/>
    <property type="evidence" value="ECO:0007669"/>
    <property type="project" value="TreeGrafter"/>
</dbReference>
<dbReference type="SMART" id="SM00774">
    <property type="entry name" value="WRKY"/>
    <property type="match status" value="1"/>
</dbReference>
<dbReference type="InterPro" id="IPR044810">
    <property type="entry name" value="WRKY_plant"/>
</dbReference>
<dbReference type="SUPFAM" id="SSF118290">
    <property type="entry name" value="WRKY DNA-binding domain"/>
    <property type="match status" value="1"/>
</dbReference>
<evidence type="ECO:0000256" key="4">
    <source>
        <dbReference type="ARBA" id="ARBA00023163"/>
    </source>
</evidence>
<keyword evidence="3" id="KW-0238">DNA-binding</keyword>
<dbReference type="Pfam" id="PF03106">
    <property type="entry name" value="WRKY"/>
    <property type="match status" value="1"/>
</dbReference>
<dbReference type="EMBL" id="GEDG01024792">
    <property type="protein sequence ID" value="JAP15707.1"/>
    <property type="molecule type" value="Transcribed_RNA"/>
</dbReference>
<evidence type="ECO:0000256" key="1">
    <source>
        <dbReference type="ARBA" id="ARBA00004123"/>
    </source>
</evidence>
<comment type="subcellular location">
    <subcellularLocation>
        <location evidence="1">Nucleus</location>
    </subcellularLocation>
</comment>
<dbReference type="PANTHER" id="PTHR32096:SF146">
    <property type="entry name" value="WRKY TRANSCRIPTION FACTOR 19-RELATED"/>
    <property type="match status" value="1"/>
</dbReference>
<sequence length="105" mass="11918">MINIKAAPSAAPQVESPQLPADNSAKSCDRPSISRKRKIVSRRREYVHARSGEEVPPEDGYSWRKYGQKNILGAKYPENIIDVLVIVHLIVRLLKWSSEAKQRSH</sequence>
<dbReference type="PANTHER" id="PTHR32096">
    <property type="entry name" value="WRKY TRANSCRIPTION FACTOR 30-RELATED-RELATED"/>
    <property type="match status" value="1"/>
</dbReference>
<evidence type="ECO:0000256" key="2">
    <source>
        <dbReference type="ARBA" id="ARBA00023015"/>
    </source>
</evidence>
<dbReference type="InterPro" id="IPR003657">
    <property type="entry name" value="WRKY_dom"/>
</dbReference>
<protein>
    <submittedName>
        <fullName evidence="8">Putative ovule protein</fullName>
    </submittedName>
</protein>